<name>B8RIX0_CULTA</name>
<proteinExistence type="evidence at transcript level"/>
<evidence type="ECO:0000313" key="2">
    <source>
        <dbReference type="EMBL" id="ACJ64268.1"/>
    </source>
</evidence>
<sequence>EFVPIVTMPKEMIGDLFAKRQSLTEEQPQGMLDRGRTALRDLVSKATTGIKEKLDEATGKVKSLMSDFQKKKTDAVKNVKEKLDRKTDGIENHLKEVAKKVGCEESAKKCIEDTKGQFEEYQGSLQQAMDPCLDEMKDAIKGHESKIEVAKREVNELLSQLKNCTQGNQPSGGVKEMFSAVFGSIQCTTKTITTQIKNQLGSSVKKLADAVKKAGTFRKEVDGAKKCIDIPPKHDQVEKQQAKLVGMLGQCK</sequence>
<evidence type="ECO:0000256" key="1">
    <source>
        <dbReference type="SAM" id="Coils"/>
    </source>
</evidence>
<feature type="non-terminal residue" evidence="2">
    <location>
        <position position="1"/>
    </location>
</feature>
<protein>
    <submittedName>
        <fullName evidence="2">Uncharacterized protein</fullName>
    </submittedName>
</protein>
<dbReference type="SUPFAM" id="SSF58113">
    <property type="entry name" value="Apolipoprotein A-I"/>
    <property type="match status" value="1"/>
</dbReference>
<dbReference type="EMBL" id="EZ000394">
    <property type="protein sequence ID" value="ACJ64268.1"/>
    <property type="molecule type" value="mRNA"/>
</dbReference>
<keyword evidence="1" id="KW-0175">Coiled coil</keyword>
<feature type="coiled-coil region" evidence="1">
    <location>
        <begin position="133"/>
        <end position="167"/>
    </location>
</feature>
<accession>B8RIX0</accession>
<reference evidence="2" key="1">
    <citation type="submission" date="2008-11" db="EMBL/GenBank/DDBJ databases">
        <title>The salivary gland transcriptome of the West Nile mosquito vector, Culex tarsalis, with characterization of protein family possibly acquired by horizontal transfer.</title>
        <authorList>
            <person name="Calvo E."/>
            <person name="Sanchez-Vargas I."/>
            <person name="Favreau A.J."/>
            <person name="Barbian K.D."/>
            <person name="Pham V.M."/>
            <person name="Olson K.E."/>
            <person name="Ribeiro J.M.C."/>
        </authorList>
    </citation>
    <scope>NUCLEOTIDE SEQUENCE</scope>
    <source>
        <tissue evidence="2">Salivary glands</tissue>
    </source>
</reference>
<dbReference type="Gene3D" id="1.20.120.20">
    <property type="entry name" value="Apolipoprotein"/>
    <property type="match status" value="1"/>
</dbReference>
<dbReference type="AlphaFoldDB" id="B8RIX0"/>
<organism evidence="2">
    <name type="scientific">Culex tarsalis</name>
    <name type="common">Encephalitis mosquito</name>
    <dbReference type="NCBI Taxonomy" id="7177"/>
    <lineage>
        <taxon>Eukaryota</taxon>
        <taxon>Metazoa</taxon>
        <taxon>Ecdysozoa</taxon>
        <taxon>Arthropoda</taxon>
        <taxon>Hexapoda</taxon>
        <taxon>Insecta</taxon>
        <taxon>Pterygota</taxon>
        <taxon>Neoptera</taxon>
        <taxon>Endopterygota</taxon>
        <taxon>Diptera</taxon>
        <taxon>Nematocera</taxon>
        <taxon>Culicoidea</taxon>
        <taxon>Culicidae</taxon>
        <taxon>Culicinae</taxon>
        <taxon>Culicini</taxon>
        <taxon>Culex</taxon>
        <taxon>Culex</taxon>
    </lineage>
</organism>